<accession>A0AAV2RSN5</accession>
<evidence type="ECO:0000256" key="1">
    <source>
        <dbReference type="ARBA" id="ARBA00023054"/>
    </source>
</evidence>
<evidence type="ECO:0000259" key="2">
    <source>
        <dbReference type="Pfam" id="PF17751"/>
    </source>
</evidence>
<reference evidence="3 4" key="1">
    <citation type="submission" date="2024-05" db="EMBL/GenBank/DDBJ databases">
        <authorList>
            <person name="Wallberg A."/>
        </authorList>
    </citation>
    <scope>NUCLEOTIDE SEQUENCE [LARGE SCALE GENOMIC DNA]</scope>
</reference>
<dbReference type="PANTHER" id="PTHR31915:SF6">
    <property type="entry name" value="SKICH DOMAIN-CONTAINING PROTEIN"/>
    <property type="match status" value="1"/>
</dbReference>
<dbReference type="EMBL" id="CAXKWB010030329">
    <property type="protein sequence ID" value="CAL4137321.1"/>
    <property type="molecule type" value="Genomic_DNA"/>
</dbReference>
<evidence type="ECO:0000313" key="4">
    <source>
        <dbReference type="Proteomes" id="UP001497623"/>
    </source>
</evidence>
<dbReference type="AlphaFoldDB" id="A0AAV2RSN5"/>
<comment type="caution">
    <text evidence="3">The sequence shown here is derived from an EMBL/GenBank/DDBJ whole genome shotgun (WGS) entry which is preliminary data.</text>
</comment>
<dbReference type="InterPro" id="IPR041611">
    <property type="entry name" value="SKICH"/>
</dbReference>
<organism evidence="3 4">
    <name type="scientific">Meganyctiphanes norvegica</name>
    <name type="common">Northern krill</name>
    <name type="synonym">Thysanopoda norvegica</name>
    <dbReference type="NCBI Taxonomy" id="48144"/>
    <lineage>
        <taxon>Eukaryota</taxon>
        <taxon>Metazoa</taxon>
        <taxon>Ecdysozoa</taxon>
        <taxon>Arthropoda</taxon>
        <taxon>Crustacea</taxon>
        <taxon>Multicrustacea</taxon>
        <taxon>Malacostraca</taxon>
        <taxon>Eumalacostraca</taxon>
        <taxon>Eucarida</taxon>
        <taxon>Euphausiacea</taxon>
        <taxon>Euphausiidae</taxon>
        <taxon>Meganyctiphanes</taxon>
    </lineage>
</organism>
<name>A0AAV2RSN5_MEGNR</name>
<protein>
    <recommendedName>
        <fullName evidence="2">SKICH domain-containing protein</fullName>
    </recommendedName>
</protein>
<dbReference type="InterPro" id="IPR051002">
    <property type="entry name" value="UBA_autophagy_assoc_protein"/>
</dbReference>
<feature type="domain" description="SKICH" evidence="2">
    <location>
        <begin position="33"/>
        <end position="136"/>
    </location>
</feature>
<keyword evidence="1" id="KW-0175">Coiled coil</keyword>
<dbReference type="Gene3D" id="2.60.40.2840">
    <property type="match status" value="1"/>
</dbReference>
<dbReference type="PANTHER" id="PTHR31915">
    <property type="entry name" value="SKICH DOMAIN-CONTAINING PROTEIN"/>
    <property type="match status" value="1"/>
</dbReference>
<evidence type="ECO:0000313" key="3">
    <source>
        <dbReference type="EMBL" id="CAL4137321.1"/>
    </source>
</evidence>
<proteinExistence type="predicted"/>
<feature type="non-terminal residue" evidence="3">
    <location>
        <position position="174"/>
    </location>
</feature>
<sequence length="174" mass="19527">MSGSSARINGEQPFLKSMEFKPQPEAERAFGKVLFQNIQATYGPETDIPVSYILTDTIIAKPSDRIAMYKVGFCSPHDYLTYQWAQVPTQDHISNSLPVTVIFRASSLPKDCGEFYQFCYMSHEGHIVGVSVPFQLVSMSSLGGSSLCQVEDEEEEGLMVVRTHESLMQDRFNK</sequence>
<dbReference type="Pfam" id="PF17751">
    <property type="entry name" value="SKICH"/>
    <property type="match status" value="1"/>
</dbReference>
<gene>
    <name evidence="3" type="ORF">MNOR_LOCUS28058</name>
</gene>
<dbReference type="Proteomes" id="UP001497623">
    <property type="component" value="Unassembled WGS sequence"/>
</dbReference>
<keyword evidence="4" id="KW-1185">Reference proteome</keyword>